<reference evidence="2" key="1">
    <citation type="submission" date="2021-01" db="EMBL/GenBank/DDBJ databases">
        <authorList>
            <person name="Corre E."/>
            <person name="Pelletier E."/>
            <person name="Niang G."/>
            <person name="Scheremetjew M."/>
            <person name="Finn R."/>
            <person name="Kale V."/>
            <person name="Holt S."/>
            <person name="Cochrane G."/>
            <person name="Meng A."/>
            <person name="Brown T."/>
            <person name="Cohen L."/>
        </authorList>
    </citation>
    <scope>NUCLEOTIDE SEQUENCE</scope>
    <source>
        <strain evidence="2">CCMP1381</strain>
    </source>
</reference>
<sequence>MSIGSTSSNAITSPDEENYEQRGTFSMAKNFVSRRCNSIKKTFGMGDRNGRGSKIKTHELTSSQRATYHEVQSKRGRLVDENVKMRQEKYGLIPDIDYRMFIEDCEVSDESWGFFIALDSNLDPRIPPPYLVIRRPPRRYPSIDPRKDLVLVSLSSE</sequence>
<gene>
    <name evidence="2" type="ORF">DSPE1174_LOCUS4429</name>
</gene>
<protein>
    <submittedName>
        <fullName evidence="2">Uncharacterized protein</fullName>
    </submittedName>
</protein>
<name>A0A7S2F9B7_9STRA</name>
<evidence type="ECO:0000256" key="1">
    <source>
        <dbReference type="SAM" id="MobiDB-lite"/>
    </source>
</evidence>
<feature type="compositionally biased region" description="Polar residues" evidence="1">
    <location>
        <begin position="1"/>
        <end position="12"/>
    </location>
</feature>
<proteinExistence type="predicted"/>
<dbReference type="AlphaFoldDB" id="A0A7S2F9B7"/>
<organism evidence="2">
    <name type="scientific">Octactis speculum</name>
    <dbReference type="NCBI Taxonomy" id="3111310"/>
    <lineage>
        <taxon>Eukaryota</taxon>
        <taxon>Sar</taxon>
        <taxon>Stramenopiles</taxon>
        <taxon>Ochrophyta</taxon>
        <taxon>Dictyochophyceae</taxon>
        <taxon>Dictyochales</taxon>
        <taxon>Dictyochaceae</taxon>
        <taxon>Octactis</taxon>
    </lineage>
</organism>
<accession>A0A7S2F9B7</accession>
<evidence type="ECO:0000313" key="2">
    <source>
        <dbReference type="EMBL" id="CAD9381724.1"/>
    </source>
</evidence>
<feature type="region of interest" description="Disordered" evidence="1">
    <location>
        <begin position="1"/>
        <end position="22"/>
    </location>
</feature>
<dbReference type="EMBL" id="HBGS01008455">
    <property type="protein sequence ID" value="CAD9381724.1"/>
    <property type="molecule type" value="Transcribed_RNA"/>
</dbReference>